<feature type="domain" description="DUF6969" evidence="1">
    <location>
        <begin position="24"/>
        <end position="204"/>
    </location>
</feature>
<evidence type="ECO:0000259" key="1">
    <source>
        <dbReference type="Pfam" id="PF22308"/>
    </source>
</evidence>
<protein>
    <recommendedName>
        <fullName evidence="1">DUF6969 domain-containing protein</fullName>
    </recommendedName>
</protein>
<dbReference type="Proteomes" id="UP000315577">
    <property type="component" value="Unassembled WGS sequence"/>
</dbReference>
<gene>
    <name evidence="2" type="ORF">EDC36_10597</name>
    <name evidence="3" type="ORF">Tigna_01576</name>
</gene>
<sequence length="218" mass="24463">MDMRQPQPPEAPTHALLPWARVALQVPLRYAQRGQTLAHAALAGARRFEVLRHHPTHDAVDRVHGTRFYYHAHGADRWGPDAPAEHGHFHLFWDGAAPGEHVHLAALALDARGQPLRWFTTNGWVTAGRWLPAARLIERLPGYRIAQRGPLAPVARWLTAMVQLFADELVALLHARDAALARHRGRRSLRQVLDDRAIEVLSHTDASLPARLQRLGLV</sequence>
<dbReference type="EMBL" id="VJNC01000009">
    <property type="protein sequence ID" value="TSE21849.1"/>
    <property type="molecule type" value="Genomic_DNA"/>
</dbReference>
<comment type="caution">
    <text evidence="2">The sequence shown here is derived from an EMBL/GenBank/DDBJ whole genome shotgun (WGS) entry which is preliminary data.</text>
</comment>
<organism evidence="2 4">
    <name type="scientific">Tepidimonas ignava</name>
    <dbReference type="NCBI Taxonomy" id="114249"/>
    <lineage>
        <taxon>Bacteria</taxon>
        <taxon>Pseudomonadati</taxon>
        <taxon>Pseudomonadota</taxon>
        <taxon>Betaproteobacteria</taxon>
        <taxon>Burkholderiales</taxon>
        <taxon>Tepidimonas</taxon>
    </lineage>
</organism>
<dbReference type="OrthoDB" id="6115415at2"/>
<evidence type="ECO:0000313" key="3">
    <source>
        <dbReference type="EMBL" id="TSE21849.1"/>
    </source>
</evidence>
<dbReference type="RefSeq" id="WP_132962216.1">
    <property type="nucleotide sequence ID" value="NZ_JBKBMZ010000004.1"/>
</dbReference>
<reference evidence="3 5" key="2">
    <citation type="submission" date="2019-07" db="EMBL/GenBank/DDBJ databases">
        <title>Tepidimonas ignava SPS-1037 draft genome.</title>
        <authorList>
            <person name="Da Costa M.S."/>
            <person name="Froufe H.J.C."/>
            <person name="Egas C."/>
            <person name="Albuquerque L."/>
        </authorList>
    </citation>
    <scope>NUCLEOTIDE SEQUENCE [LARGE SCALE GENOMIC DNA]</scope>
    <source>
        <strain evidence="3 5">SPS-1037</strain>
    </source>
</reference>
<dbReference type="Pfam" id="PF22308">
    <property type="entry name" value="DUF6969"/>
    <property type="match status" value="1"/>
</dbReference>
<proteinExistence type="predicted"/>
<evidence type="ECO:0000313" key="5">
    <source>
        <dbReference type="Proteomes" id="UP000315577"/>
    </source>
</evidence>
<dbReference type="InterPro" id="IPR054242">
    <property type="entry name" value="DUF6969"/>
</dbReference>
<name>A0A4R3LFP8_9BURK</name>
<reference evidence="2 4" key="1">
    <citation type="submission" date="2019-03" db="EMBL/GenBank/DDBJ databases">
        <title>Genomic Encyclopedia of Type Strains, Phase IV (KMG-IV): sequencing the most valuable type-strain genomes for metagenomic binning, comparative biology and taxonomic classification.</title>
        <authorList>
            <person name="Goeker M."/>
        </authorList>
    </citation>
    <scope>NUCLEOTIDE SEQUENCE [LARGE SCALE GENOMIC DNA]</scope>
    <source>
        <strain evidence="2 4">DSM 12034</strain>
    </source>
</reference>
<dbReference type="EMBL" id="SMAH01000005">
    <property type="protein sequence ID" value="TCS98340.1"/>
    <property type="molecule type" value="Genomic_DNA"/>
</dbReference>
<evidence type="ECO:0000313" key="2">
    <source>
        <dbReference type="EMBL" id="TCS98340.1"/>
    </source>
</evidence>
<keyword evidence="5" id="KW-1185">Reference proteome</keyword>
<evidence type="ECO:0000313" key="4">
    <source>
        <dbReference type="Proteomes" id="UP000295536"/>
    </source>
</evidence>
<dbReference type="AlphaFoldDB" id="A0A4R3LFP8"/>
<dbReference type="Proteomes" id="UP000295536">
    <property type="component" value="Unassembled WGS sequence"/>
</dbReference>
<accession>A0A4R3LFP8</accession>